<name>A0A0F6YP00_9CAUD</name>
<organism evidence="2 3">
    <name type="scientific">Sinorhizobium phage phiM7</name>
    <dbReference type="NCBI Taxonomy" id="1647403"/>
    <lineage>
        <taxon>Viruses</taxon>
        <taxon>Duplodnaviria</taxon>
        <taxon>Heunggongvirae</taxon>
        <taxon>Uroviricota</taxon>
        <taxon>Caudoviricetes</taxon>
        <taxon>Emdodecavirus</taxon>
        <taxon>Emdodecavirus M7</taxon>
    </lineage>
</organism>
<feature type="compositionally biased region" description="Basic and acidic residues" evidence="1">
    <location>
        <begin position="99"/>
        <end position="116"/>
    </location>
</feature>
<accession>A0A0F6YP00</accession>
<keyword evidence="3" id="KW-1185">Reference proteome</keyword>
<evidence type="ECO:0000256" key="1">
    <source>
        <dbReference type="SAM" id="MobiDB-lite"/>
    </source>
</evidence>
<dbReference type="Pfam" id="PF11053">
    <property type="entry name" value="DNA_Packaging"/>
    <property type="match status" value="1"/>
</dbReference>
<evidence type="ECO:0000313" key="3">
    <source>
        <dbReference type="Proteomes" id="UP000221947"/>
    </source>
</evidence>
<evidence type="ECO:0000313" key="2">
    <source>
        <dbReference type="EMBL" id="AKF12631.1"/>
    </source>
</evidence>
<dbReference type="Proteomes" id="UP000221947">
    <property type="component" value="Segment"/>
</dbReference>
<protein>
    <submittedName>
        <fullName evidence="2">Terminase small subunit</fullName>
    </submittedName>
</protein>
<dbReference type="Gene3D" id="1.10.287.1060">
    <property type="entry name" value="ESAT-6-like"/>
    <property type="match status" value="1"/>
</dbReference>
<dbReference type="InterPro" id="IPR020342">
    <property type="entry name" value="Phage_T4_Gp16_DNA-pack"/>
</dbReference>
<sequence length="141" mass="15492">MNAKISESLGLMTITEAKNGELIVPDDSARPDHEDAVAEADRQYARENMKEIIETGTSAMTSVLDIAQATEDPRAFEVLSNIMKTLVDANKSLVGLNKDTGKKSSKSDKDSQDDNIKNVTNNNLFVGSTKDMMDIINKERK</sequence>
<reference evidence="2 3" key="1">
    <citation type="submission" date="2015-04" db="EMBL/GenBank/DDBJ databases">
        <authorList>
            <person name="Schouten J.T."/>
            <person name="Crockett J.T."/>
            <person name="Hodson T.S."/>
            <person name="Hyde J.R."/>
            <person name="Smith T.A."/>
            <person name="Merrill B.D."/>
            <person name="Crook M.B."/>
            <person name="Griffitts J.S."/>
            <person name="Burnett S.H."/>
            <person name="Grose J.H."/>
            <person name="Breakwell D.P."/>
        </authorList>
    </citation>
    <scope>NUCLEOTIDE SEQUENCE [LARGE SCALE GENOMIC DNA]</scope>
</reference>
<dbReference type="EMBL" id="KR052480">
    <property type="protein sequence ID" value="AKF12631.1"/>
    <property type="molecule type" value="Genomic_DNA"/>
</dbReference>
<proteinExistence type="predicted"/>
<feature type="region of interest" description="Disordered" evidence="1">
    <location>
        <begin position="94"/>
        <end position="122"/>
    </location>
</feature>
<gene>
    <name evidence="2" type="ORF">PHIM7_83</name>
</gene>